<comment type="similarity">
    <text evidence="1">Belongs to the 'GDXG' lipolytic enzyme family.</text>
</comment>
<dbReference type="InterPro" id="IPR013094">
    <property type="entry name" value="AB_hydrolase_3"/>
</dbReference>
<organism evidence="5 6">
    <name type="scientific">Racocetra fulgida</name>
    <dbReference type="NCBI Taxonomy" id="60492"/>
    <lineage>
        <taxon>Eukaryota</taxon>
        <taxon>Fungi</taxon>
        <taxon>Fungi incertae sedis</taxon>
        <taxon>Mucoromycota</taxon>
        <taxon>Glomeromycotina</taxon>
        <taxon>Glomeromycetes</taxon>
        <taxon>Diversisporales</taxon>
        <taxon>Gigasporaceae</taxon>
        <taxon>Racocetra</taxon>
    </lineage>
</organism>
<dbReference type="EMBL" id="CAJVPZ010006448">
    <property type="protein sequence ID" value="CAG8573818.1"/>
    <property type="molecule type" value="Genomic_DNA"/>
</dbReference>
<comment type="caution">
    <text evidence="5">The sequence shown here is derived from an EMBL/GenBank/DDBJ whole genome shotgun (WGS) entry which is preliminary data.</text>
</comment>
<accession>A0A9N9BRZ2</accession>
<dbReference type="Proteomes" id="UP000789396">
    <property type="component" value="Unassembled WGS sequence"/>
</dbReference>
<dbReference type="Gene3D" id="3.40.50.1820">
    <property type="entry name" value="alpha/beta hydrolase"/>
    <property type="match status" value="1"/>
</dbReference>
<feature type="compositionally biased region" description="Polar residues" evidence="3">
    <location>
        <begin position="1"/>
        <end position="11"/>
    </location>
</feature>
<protein>
    <submittedName>
        <fullName evidence="5">2532_t:CDS:1</fullName>
    </submittedName>
</protein>
<evidence type="ECO:0000313" key="6">
    <source>
        <dbReference type="Proteomes" id="UP000789396"/>
    </source>
</evidence>
<feature type="compositionally biased region" description="Basic and acidic residues" evidence="3">
    <location>
        <begin position="13"/>
        <end position="25"/>
    </location>
</feature>
<proteinExistence type="inferred from homology"/>
<evidence type="ECO:0000256" key="1">
    <source>
        <dbReference type="ARBA" id="ARBA00010515"/>
    </source>
</evidence>
<dbReference type="AlphaFoldDB" id="A0A9N9BRZ2"/>
<dbReference type="OrthoDB" id="408631at2759"/>
<dbReference type="Pfam" id="PF07859">
    <property type="entry name" value="Abhydrolase_3"/>
    <property type="match status" value="1"/>
</dbReference>
<gene>
    <name evidence="5" type="ORF">RFULGI_LOCUS5568</name>
</gene>
<reference evidence="5" key="1">
    <citation type="submission" date="2021-06" db="EMBL/GenBank/DDBJ databases">
        <authorList>
            <person name="Kallberg Y."/>
            <person name="Tangrot J."/>
            <person name="Rosling A."/>
        </authorList>
    </citation>
    <scope>NUCLEOTIDE SEQUENCE</scope>
    <source>
        <strain evidence="5">IN212</strain>
    </source>
</reference>
<dbReference type="PANTHER" id="PTHR48081">
    <property type="entry name" value="AB HYDROLASE SUPERFAMILY PROTEIN C4A8.06C"/>
    <property type="match status" value="1"/>
</dbReference>
<dbReference type="GO" id="GO:0016787">
    <property type="term" value="F:hydrolase activity"/>
    <property type="evidence" value="ECO:0007669"/>
    <property type="project" value="UniProtKB-KW"/>
</dbReference>
<name>A0A9N9BRZ2_9GLOM</name>
<dbReference type="PANTHER" id="PTHR48081:SF26">
    <property type="entry name" value="ALPHA_BETA HYDROLASE FOLD-3 DOMAIN-CONTAINING PROTEIN"/>
    <property type="match status" value="1"/>
</dbReference>
<dbReference type="SUPFAM" id="SSF53474">
    <property type="entry name" value="alpha/beta-Hydrolases"/>
    <property type="match status" value="1"/>
</dbReference>
<evidence type="ECO:0000313" key="5">
    <source>
        <dbReference type="EMBL" id="CAG8573818.1"/>
    </source>
</evidence>
<keyword evidence="6" id="KW-1185">Reference proteome</keyword>
<sequence length="319" mass="36786">MYNFASFQASVQDKLRNDDKQDSQHQKSKKSVCSSSSIDSWKLFDHAMLLTSQATILTANFLTHHLSGPRKPSWPIQLTLICAAMRALTEHTHLADVDKLRMFISIPFIFTPSDIVVTPVSFRVLNRGLPGILKDLEDCETGNREISAEWVVPKGLWRKINDDYHLSAAHYKHIYVDQDGIKWSNEKVILYLHGGAYYLMSAKTHRELNYRLSKPWVDLTMSCASWDQNQPYDYLFKQKDDDPLHPVNLYLKSHEDRSKLITHPYVSPLFGELHDLPPLLIQCGDSEVLRDEIYLLVQKAFETGTTFVQHEVYEGLCFK</sequence>
<dbReference type="PROSITE" id="PS01173">
    <property type="entry name" value="LIPASE_GDXG_HIS"/>
    <property type="match status" value="1"/>
</dbReference>
<evidence type="ECO:0000256" key="3">
    <source>
        <dbReference type="SAM" id="MobiDB-lite"/>
    </source>
</evidence>
<dbReference type="InterPro" id="IPR029058">
    <property type="entry name" value="AB_hydrolase_fold"/>
</dbReference>
<evidence type="ECO:0000259" key="4">
    <source>
        <dbReference type="Pfam" id="PF07859"/>
    </source>
</evidence>
<keyword evidence="2" id="KW-0378">Hydrolase</keyword>
<feature type="region of interest" description="Disordered" evidence="3">
    <location>
        <begin position="1"/>
        <end position="31"/>
    </location>
</feature>
<dbReference type="InterPro" id="IPR050300">
    <property type="entry name" value="GDXG_lipolytic_enzyme"/>
</dbReference>
<evidence type="ECO:0000256" key="2">
    <source>
        <dbReference type="ARBA" id="ARBA00022801"/>
    </source>
</evidence>
<feature type="domain" description="Alpha/beta hydrolase fold-3" evidence="4">
    <location>
        <begin position="214"/>
        <end position="315"/>
    </location>
</feature>
<dbReference type="InterPro" id="IPR002168">
    <property type="entry name" value="Lipase_GDXG_HIS_AS"/>
</dbReference>